<name>I4AQ22_BERLS</name>
<evidence type="ECO:0000256" key="4">
    <source>
        <dbReference type="ARBA" id="ARBA00022857"/>
    </source>
</evidence>
<keyword evidence="4 7" id="KW-0521">NADP</keyword>
<dbReference type="RefSeq" id="WP_014799481.1">
    <property type="nucleotide sequence ID" value="NC_018018.1"/>
</dbReference>
<dbReference type="Gene3D" id="3.40.109.10">
    <property type="entry name" value="NADH Oxidase"/>
    <property type="match status" value="1"/>
</dbReference>
<feature type="binding site" description="in other chain" evidence="8">
    <location>
        <begin position="147"/>
        <end position="149"/>
    </location>
    <ligand>
        <name>FMN</name>
        <dbReference type="ChEBI" id="CHEBI:58210"/>
        <note>ligand shared between dimeric partners</note>
    </ligand>
</feature>
<dbReference type="SUPFAM" id="SSF55469">
    <property type="entry name" value="FMN-dependent nitroreductase-like"/>
    <property type="match status" value="1"/>
</dbReference>
<dbReference type="EC" id="1.-.-.-" evidence="7"/>
<evidence type="ECO:0000259" key="9">
    <source>
        <dbReference type="Pfam" id="PF00881"/>
    </source>
</evidence>
<dbReference type="EMBL" id="CP003345">
    <property type="protein sequence ID" value="AFM06057.1"/>
    <property type="molecule type" value="Genomic_DNA"/>
</dbReference>
<reference evidence="11" key="1">
    <citation type="submission" date="2012-06" db="EMBL/GenBank/DDBJ databases">
        <title>The complete genome of Flexibacter litoralis DSM 6794.</title>
        <authorList>
            <person name="Lucas S."/>
            <person name="Copeland A."/>
            <person name="Lapidus A."/>
            <person name="Glavina del Rio T."/>
            <person name="Dalin E."/>
            <person name="Tice H."/>
            <person name="Bruce D."/>
            <person name="Goodwin L."/>
            <person name="Pitluck S."/>
            <person name="Peters L."/>
            <person name="Ovchinnikova G."/>
            <person name="Lu M."/>
            <person name="Kyrpides N."/>
            <person name="Mavromatis K."/>
            <person name="Ivanova N."/>
            <person name="Brettin T."/>
            <person name="Detter J.C."/>
            <person name="Han C."/>
            <person name="Larimer F."/>
            <person name="Land M."/>
            <person name="Hauser L."/>
            <person name="Markowitz V."/>
            <person name="Cheng J.-F."/>
            <person name="Hugenholtz P."/>
            <person name="Woyke T."/>
            <person name="Wu D."/>
            <person name="Spring S."/>
            <person name="Lang E."/>
            <person name="Kopitz M."/>
            <person name="Brambilla E."/>
            <person name="Klenk H.-P."/>
            <person name="Eisen J.A."/>
        </authorList>
    </citation>
    <scope>NUCLEOTIDE SEQUENCE [LARGE SCALE GENOMIC DNA]</scope>
    <source>
        <strain evidence="11">ATCC 23117 / DSM 6794 / NBRC 15988 / NCIMB 1366 / Sio-4</strain>
    </source>
</reference>
<evidence type="ECO:0000313" key="11">
    <source>
        <dbReference type="Proteomes" id="UP000006054"/>
    </source>
</evidence>
<feature type="binding site" description="in other chain" evidence="8">
    <location>
        <begin position="20"/>
        <end position="22"/>
    </location>
    <ligand>
        <name>FMN</name>
        <dbReference type="ChEBI" id="CHEBI:58210"/>
        <note>ligand shared between dimeric partners</note>
    </ligand>
</feature>
<evidence type="ECO:0000256" key="3">
    <source>
        <dbReference type="ARBA" id="ARBA00022643"/>
    </source>
</evidence>
<evidence type="ECO:0000256" key="7">
    <source>
        <dbReference type="PIRNR" id="PIRNR000232"/>
    </source>
</evidence>
<proteinExistence type="inferred from homology"/>
<dbReference type="HOGENOM" id="CLU_070764_5_1_10"/>
<sequence>MKNITTTITPKQINELIKNRRTIFPQECTGEQIDDKIIWQLLENATWSPNHGKLEPWHFFVFADNTREKLGDFLIKLYKKLTPKENYKEEKATKLRDRMSQSSHIIVVVAKTNQNPRIPEIEDIEAVACAIQNMQLSATVYGLASYWGTGALVYADETHSQLGLSKNEKIVGFLYLGVPKEGLIKEATRKPIQEKVVWIK</sequence>
<dbReference type="GO" id="GO:0016491">
    <property type="term" value="F:oxidoreductase activity"/>
    <property type="evidence" value="ECO:0007669"/>
    <property type="project" value="UniProtKB-UniRule"/>
</dbReference>
<evidence type="ECO:0000256" key="2">
    <source>
        <dbReference type="ARBA" id="ARBA00022630"/>
    </source>
</evidence>
<comment type="cofactor">
    <cofactor evidence="8">
        <name>FMN</name>
        <dbReference type="ChEBI" id="CHEBI:58210"/>
    </cofactor>
    <text evidence="8">Binds 1 FMN per subunit.</text>
</comment>
<dbReference type="InterPro" id="IPR000415">
    <property type="entry name" value="Nitroreductase-like"/>
</dbReference>
<keyword evidence="3 7" id="KW-0288">FMN</keyword>
<organism evidence="10 11">
    <name type="scientific">Bernardetia litoralis (strain ATCC 23117 / DSM 6794 / NBRC 15988 / NCIMB 1366 / Fx l1 / Sio-4)</name>
    <name type="common">Flexibacter litoralis</name>
    <dbReference type="NCBI Taxonomy" id="880071"/>
    <lineage>
        <taxon>Bacteria</taxon>
        <taxon>Pseudomonadati</taxon>
        <taxon>Bacteroidota</taxon>
        <taxon>Cytophagia</taxon>
        <taxon>Cytophagales</taxon>
        <taxon>Bernardetiaceae</taxon>
        <taxon>Bernardetia</taxon>
    </lineage>
</organism>
<dbReference type="KEGG" id="fli:Fleli_3745"/>
<dbReference type="PIRSF" id="PIRSF000232">
    <property type="entry name" value="YdjA"/>
    <property type="match status" value="1"/>
</dbReference>
<dbReference type="AlphaFoldDB" id="I4AQ22"/>
<dbReference type="PANTHER" id="PTHR43821">
    <property type="entry name" value="NAD(P)H NITROREDUCTASE YDJA-RELATED"/>
    <property type="match status" value="1"/>
</dbReference>
<dbReference type="InterPro" id="IPR026021">
    <property type="entry name" value="YdjA-like"/>
</dbReference>
<evidence type="ECO:0000256" key="1">
    <source>
        <dbReference type="ARBA" id="ARBA00007118"/>
    </source>
</evidence>
<feature type="binding site" evidence="8">
    <location>
        <position position="51"/>
    </location>
    <ligand>
        <name>FMN</name>
        <dbReference type="ChEBI" id="CHEBI:58210"/>
        <note>ligand shared between dimeric partners</note>
    </ligand>
</feature>
<accession>I4AQ22</accession>
<protein>
    <recommendedName>
        <fullName evidence="7">Putative NAD(P)H nitroreductase</fullName>
        <ecNumber evidence="7">1.-.-.-</ecNumber>
    </recommendedName>
</protein>
<feature type="domain" description="Nitroreductase" evidence="9">
    <location>
        <begin position="17"/>
        <end position="177"/>
    </location>
</feature>
<dbReference type="STRING" id="880071.Fleli_3745"/>
<dbReference type="InterPro" id="IPR029479">
    <property type="entry name" value="Nitroreductase"/>
</dbReference>
<evidence type="ECO:0000313" key="10">
    <source>
        <dbReference type="EMBL" id="AFM06057.1"/>
    </source>
</evidence>
<evidence type="ECO:0000256" key="5">
    <source>
        <dbReference type="ARBA" id="ARBA00023002"/>
    </source>
</evidence>
<keyword evidence="11" id="KW-1185">Reference proteome</keyword>
<evidence type="ECO:0000256" key="8">
    <source>
        <dbReference type="PIRSR" id="PIRSR000232-1"/>
    </source>
</evidence>
<dbReference type="PANTHER" id="PTHR43821:SF1">
    <property type="entry name" value="NAD(P)H NITROREDUCTASE YDJA-RELATED"/>
    <property type="match status" value="1"/>
</dbReference>
<dbReference type="eggNOG" id="COG0778">
    <property type="taxonomic scope" value="Bacteria"/>
</dbReference>
<keyword evidence="6 7" id="KW-0520">NAD</keyword>
<keyword evidence="2 7" id="KW-0285">Flavoprotein</keyword>
<comment type="similarity">
    <text evidence="1 7">Belongs to the nitroreductase family.</text>
</comment>
<dbReference type="Pfam" id="PF00881">
    <property type="entry name" value="Nitroreductase"/>
    <property type="match status" value="1"/>
</dbReference>
<keyword evidence="5 7" id="KW-0560">Oxidoreductase</keyword>
<dbReference type="InterPro" id="IPR052530">
    <property type="entry name" value="NAD(P)H_nitroreductase"/>
</dbReference>
<evidence type="ECO:0000256" key="6">
    <source>
        <dbReference type="ARBA" id="ARBA00023027"/>
    </source>
</evidence>
<dbReference type="CDD" id="cd02135">
    <property type="entry name" value="YdjA-like"/>
    <property type="match status" value="1"/>
</dbReference>
<dbReference type="OrthoDB" id="9804207at2"/>
<gene>
    <name evidence="10" type="ordered locus">Fleli_3745</name>
</gene>
<dbReference type="Proteomes" id="UP000006054">
    <property type="component" value="Chromosome"/>
</dbReference>